<dbReference type="AlphaFoldDB" id="A0A133Y7K0"/>
<keyword evidence="6" id="KW-0963">Cytoplasm</keyword>
<dbReference type="GO" id="GO:0003951">
    <property type="term" value="F:NAD+ kinase activity"/>
    <property type="evidence" value="ECO:0007669"/>
    <property type="project" value="UniProtKB-UniRule"/>
</dbReference>
<dbReference type="GO" id="GO:0005524">
    <property type="term" value="F:ATP binding"/>
    <property type="evidence" value="ECO:0007669"/>
    <property type="project" value="UniProtKB-KW"/>
</dbReference>
<keyword evidence="6" id="KW-0067">ATP-binding</keyword>
<feature type="active site" description="Proton acceptor" evidence="6">
    <location>
        <position position="78"/>
    </location>
</feature>
<organism evidence="7 8">
    <name type="scientific">Amygdalobacter nucleatus</name>
    <dbReference type="NCBI Taxonomy" id="3029274"/>
    <lineage>
        <taxon>Bacteria</taxon>
        <taxon>Bacillati</taxon>
        <taxon>Bacillota</taxon>
        <taxon>Clostridia</taxon>
        <taxon>Eubacteriales</taxon>
        <taxon>Oscillospiraceae</taxon>
        <taxon>Amygdalobacter</taxon>
    </lineage>
</organism>
<dbReference type="GO" id="GO:0005737">
    <property type="term" value="C:cytoplasm"/>
    <property type="evidence" value="ECO:0007669"/>
    <property type="project" value="UniProtKB-SubCell"/>
</dbReference>
<dbReference type="GO" id="GO:0019674">
    <property type="term" value="P:NAD+ metabolic process"/>
    <property type="evidence" value="ECO:0007669"/>
    <property type="project" value="InterPro"/>
</dbReference>
<dbReference type="Gene3D" id="3.40.50.10330">
    <property type="entry name" value="Probable inorganic polyphosphate/atp-NAD kinase, domain 1"/>
    <property type="match status" value="1"/>
</dbReference>
<dbReference type="InterPro" id="IPR002504">
    <property type="entry name" value="NADK"/>
</dbReference>
<keyword evidence="8" id="KW-1185">Reference proteome</keyword>
<dbReference type="PANTHER" id="PTHR20275:SF0">
    <property type="entry name" value="NAD KINASE"/>
    <property type="match status" value="1"/>
</dbReference>
<keyword evidence="3 6" id="KW-0521">NADP</keyword>
<evidence type="ECO:0000256" key="1">
    <source>
        <dbReference type="ARBA" id="ARBA00022679"/>
    </source>
</evidence>
<keyword evidence="1 6" id="KW-0808">Transferase</keyword>
<evidence type="ECO:0000256" key="4">
    <source>
        <dbReference type="ARBA" id="ARBA00023027"/>
    </source>
</evidence>
<comment type="function">
    <text evidence="6">Involved in the regulation of the intracellular balance of NAD and NADP, and is a key enzyme in the biosynthesis of NADP. Catalyzes specifically the phosphorylation on 2'-hydroxyl of the adenosine moiety of NAD to yield NADP.</text>
</comment>
<proteinExistence type="inferred from homology"/>
<evidence type="ECO:0000256" key="2">
    <source>
        <dbReference type="ARBA" id="ARBA00022777"/>
    </source>
</evidence>
<comment type="catalytic activity">
    <reaction evidence="5 6">
        <text>NAD(+) + ATP = ADP + NADP(+) + H(+)</text>
        <dbReference type="Rhea" id="RHEA:18629"/>
        <dbReference type="ChEBI" id="CHEBI:15378"/>
        <dbReference type="ChEBI" id="CHEBI:30616"/>
        <dbReference type="ChEBI" id="CHEBI:57540"/>
        <dbReference type="ChEBI" id="CHEBI:58349"/>
        <dbReference type="ChEBI" id="CHEBI:456216"/>
        <dbReference type="EC" id="2.7.1.23"/>
    </reaction>
</comment>
<comment type="caution">
    <text evidence="6">Lacks conserved residue(s) required for the propagation of feature annotation.</text>
</comment>
<dbReference type="Pfam" id="PF20143">
    <property type="entry name" value="NAD_kinase_C"/>
    <property type="match status" value="1"/>
</dbReference>
<dbReference type="GO" id="GO:0046872">
    <property type="term" value="F:metal ion binding"/>
    <property type="evidence" value="ECO:0007669"/>
    <property type="project" value="UniProtKB-UniRule"/>
</dbReference>
<dbReference type="PANTHER" id="PTHR20275">
    <property type="entry name" value="NAD KINASE"/>
    <property type="match status" value="1"/>
</dbReference>
<keyword evidence="4 6" id="KW-0520">NAD</keyword>
<dbReference type="SUPFAM" id="SSF111331">
    <property type="entry name" value="NAD kinase/diacylglycerol kinase-like"/>
    <property type="match status" value="1"/>
</dbReference>
<name>A0A133Y7K0_9FIRM</name>
<dbReference type="EC" id="2.7.1.23" evidence="6"/>
<feature type="binding site" evidence="6">
    <location>
        <begin position="152"/>
        <end position="153"/>
    </location>
    <ligand>
        <name>NAD(+)</name>
        <dbReference type="ChEBI" id="CHEBI:57540"/>
    </ligand>
</feature>
<dbReference type="Pfam" id="PF01513">
    <property type="entry name" value="NAD_kinase"/>
    <property type="match status" value="1"/>
</dbReference>
<dbReference type="EMBL" id="LSCV01000042">
    <property type="protein sequence ID" value="KXB39123.1"/>
    <property type="molecule type" value="Genomic_DNA"/>
</dbReference>
<dbReference type="Proteomes" id="UP000070080">
    <property type="component" value="Unassembled WGS sequence"/>
</dbReference>
<comment type="subcellular location">
    <subcellularLocation>
        <location evidence="6">Cytoplasm</location>
    </subcellularLocation>
</comment>
<dbReference type="Gene3D" id="2.60.200.30">
    <property type="entry name" value="Probable inorganic polyphosphate/atp-NAD kinase, domain 2"/>
    <property type="match status" value="1"/>
</dbReference>
<evidence type="ECO:0000256" key="6">
    <source>
        <dbReference type="HAMAP-Rule" id="MF_00361"/>
    </source>
</evidence>
<evidence type="ECO:0000256" key="3">
    <source>
        <dbReference type="ARBA" id="ARBA00022857"/>
    </source>
</evidence>
<dbReference type="GO" id="GO:0006741">
    <property type="term" value="P:NADP+ biosynthetic process"/>
    <property type="evidence" value="ECO:0007669"/>
    <property type="project" value="UniProtKB-UniRule"/>
</dbReference>
<accession>A0A133Y7K0</accession>
<comment type="similarity">
    <text evidence="6">Belongs to the NAD kinase family.</text>
</comment>
<dbReference type="HAMAP" id="MF_00361">
    <property type="entry name" value="NAD_kinase"/>
    <property type="match status" value="1"/>
</dbReference>
<dbReference type="PATRIC" id="fig|1497955.3.peg.1120"/>
<feature type="binding site" evidence="6">
    <location>
        <begin position="78"/>
        <end position="79"/>
    </location>
    <ligand>
        <name>NAD(+)</name>
        <dbReference type="ChEBI" id="CHEBI:57540"/>
    </ligand>
</feature>
<protein>
    <recommendedName>
        <fullName evidence="6">NAD kinase</fullName>
        <ecNumber evidence="6">2.7.1.23</ecNumber>
    </recommendedName>
    <alternativeName>
        <fullName evidence="6">ATP-dependent NAD kinase</fullName>
    </alternativeName>
</protein>
<evidence type="ECO:0000313" key="8">
    <source>
        <dbReference type="Proteomes" id="UP000070080"/>
    </source>
</evidence>
<gene>
    <name evidence="6" type="primary">nadK</name>
    <name evidence="7" type="ORF">HMPREF1872_01149</name>
</gene>
<comment type="caution">
    <text evidence="7">The sequence shown here is derived from an EMBL/GenBank/DDBJ whole genome shotgun (WGS) entry which is preliminary data.</text>
</comment>
<keyword evidence="6" id="KW-0547">Nucleotide-binding</keyword>
<dbReference type="GO" id="GO:0051287">
    <property type="term" value="F:NAD binding"/>
    <property type="evidence" value="ECO:0007669"/>
    <property type="project" value="UniProtKB-ARBA"/>
</dbReference>
<dbReference type="InterPro" id="IPR016064">
    <property type="entry name" value="NAD/diacylglycerol_kinase_sf"/>
</dbReference>
<reference evidence="8" key="1">
    <citation type="submission" date="2016-01" db="EMBL/GenBank/DDBJ databases">
        <authorList>
            <person name="Mitreva M."/>
            <person name="Pepin K.H."/>
            <person name="Mihindukulasuriya K.A."/>
            <person name="Fulton R."/>
            <person name="Fronick C."/>
            <person name="O'Laughlin M."/>
            <person name="Miner T."/>
            <person name="Herter B."/>
            <person name="Rosa B.A."/>
            <person name="Cordes M."/>
            <person name="Tomlinson C."/>
            <person name="Wollam A."/>
            <person name="Palsikar V.B."/>
            <person name="Mardis E.R."/>
            <person name="Wilson R.K."/>
        </authorList>
    </citation>
    <scope>NUCLEOTIDE SEQUENCE [LARGE SCALE GENOMIC DNA]</scope>
    <source>
        <strain evidence="8">KA00274</strain>
    </source>
</reference>
<dbReference type="InterPro" id="IPR017438">
    <property type="entry name" value="ATP-NAD_kinase_N"/>
</dbReference>
<feature type="binding site" evidence="6">
    <location>
        <position position="163"/>
    </location>
    <ligand>
        <name>NAD(+)</name>
        <dbReference type="ChEBI" id="CHEBI:57540"/>
    </ligand>
</feature>
<keyword evidence="2 6" id="KW-0418">Kinase</keyword>
<evidence type="ECO:0000256" key="5">
    <source>
        <dbReference type="ARBA" id="ARBA00047925"/>
    </source>
</evidence>
<evidence type="ECO:0000313" key="7">
    <source>
        <dbReference type="EMBL" id="KXB39123.1"/>
    </source>
</evidence>
<sequence>MYKDPELVHSFALCQYLVQSGLKIVLDASDRATITAIEQALLAKFAKTETKTVQFLQFQLEKPAALTGLGFYIAVGGDGTFLEAVHHALRWQLPLVGFKLGRLGFLAAMTEQNYNLKLEELLHGKFVISKRLLLACRIESKDGEIRNYTVFNDLVLNRKNISRIAKFILQIDGTLVDVVPADGMILATPSGSTAYALAAGGAIIDPSADVLEISPICPHSLHNRSYVAVSSSQVIVEFPEDQLEELCVFVDGKSVPDLKVTDKLTVTKAADYSEILTFPNDSFVANLEQKLKNH</sequence>
<feature type="binding site" evidence="6">
    <location>
        <position position="182"/>
    </location>
    <ligand>
        <name>NAD(+)</name>
        <dbReference type="ChEBI" id="CHEBI:57540"/>
    </ligand>
</feature>
<dbReference type="InterPro" id="IPR017437">
    <property type="entry name" value="ATP-NAD_kinase_PpnK-typ_C"/>
</dbReference>
<dbReference type="STRING" id="1497955.HMPREF1872_01149"/>
<comment type="cofactor">
    <cofactor evidence="6">
        <name>a divalent metal cation</name>
        <dbReference type="ChEBI" id="CHEBI:60240"/>
    </cofactor>
</comment>